<dbReference type="AlphaFoldDB" id="A0A811L5V7"/>
<sequence>MTRIAIKSTIKKIQKKERRARKNHRRAQSTHPTERDVVVRPQVEEADDVEVKHIGVQVDHAGFEAEHVEANHFKIVVDEADLEVDVEGKDLDVEVEPMELKLEECPVLPTAEAAAKASVHLASSVFPTNTEASAEAASVHLASSIFPTKTQPNRSAEASAEVLSLHLASSVFPTTSGTSKKPASEEAASVHLATSVFPTGGSVEPVTVLPSTSGTLAEAASVHLASSVFPTESAESTESSELKKTVEELIHDLKALTTMKKLVNNKSKSVELIKSRAVAKRISASTEHFKPETPLNLLGQLSLSIQRNKVVLDQLMRSKEASKEEADLETCYCNLTSILHPNPNRSCVGMDEVSKRVHLSESIRHRSCCFTTSSVVTTDATDQGSHFNLPSMVSDSAICSNSSLTRVTTDETSGACPVLKRHENIGNQGLRCVALDCDNVAQLMHQLGATGSISDYVRRLEEIVGDYLLLVRKVYYPFSVRK</sequence>
<proteinExistence type="predicted"/>
<feature type="region of interest" description="Disordered" evidence="1">
    <location>
        <begin position="1"/>
        <end position="36"/>
    </location>
</feature>
<accession>A0A811L5V7</accession>
<dbReference type="Proteomes" id="UP000614601">
    <property type="component" value="Unassembled WGS sequence"/>
</dbReference>
<protein>
    <submittedName>
        <fullName evidence="2">Uncharacterized protein</fullName>
    </submittedName>
</protein>
<reference evidence="2" key="1">
    <citation type="submission" date="2020-09" db="EMBL/GenBank/DDBJ databases">
        <authorList>
            <person name="Kikuchi T."/>
        </authorList>
    </citation>
    <scope>NUCLEOTIDE SEQUENCE</scope>
    <source>
        <strain evidence="2">SH1</strain>
    </source>
</reference>
<feature type="compositionally biased region" description="Basic residues" evidence="1">
    <location>
        <begin position="9"/>
        <end position="28"/>
    </location>
</feature>
<evidence type="ECO:0000313" key="3">
    <source>
        <dbReference type="Proteomes" id="UP000614601"/>
    </source>
</evidence>
<comment type="caution">
    <text evidence="2">The sequence shown here is derived from an EMBL/GenBank/DDBJ whole genome shotgun (WGS) entry which is preliminary data.</text>
</comment>
<evidence type="ECO:0000313" key="2">
    <source>
        <dbReference type="EMBL" id="CAD5223610.1"/>
    </source>
</evidence>
<keyword evidence="3" id="KW-1185">Reference proteome</keyword>
<name>A0A811L5V7_9BILA</name>
<dbReference type="EMBL" id="CAJFCW020000005">
    <property type="protein sequence ID" value="CAG9118309.1"/>
    <property type="molecule type" value="Genomic_DNA"/>
</dbReference>
<evidence type="ECO:0000256" key="1">
    <source>
        <dbReference type="SAM" id="MobiDB-lite"/>
    </source>
</evidence>
<dbReference type="Proteomes" id="UP000783686">
    <property type="component" value="Unassembled WGS sequence"/>
</dbReference>
<organism evidence="2 3">
    <name type="scientific">Bursaphelenchus okinawaensis</name>
    <dbReference type="NCBI Taxonomy" id="465554"/>
    <lineage>
        <taxon>Eukaryota</taxon>
        <taxon>Metazoa</taxon>
        <taxon>Ecdysozoa</taxon>
        <taxon>Nematoda</taxon>
        <taxon>Chromadorea</taxon>
        <taxon>Rhabditida</taxon>
        <taxon>Tylenchina</taxon>
        <taxon>Tylenchomorpha</taxon>
        <taxon>Aphelenchoidea</taxon>
        <taxon>Aphelenchoididae</taxon>
        <taxon>Bursaphelenchus</taxon>
    </lineage>
</organism>
<dbReference type="OrthoDB" id="10593149at2759"/>
<gene>
    <name evidence="2" type="ORF">BOKJ2_LOCUS10380</name>
</gene>
<dbReference type="EMBL" id="CAJFDH010000005">
    <property type="protein sequence ID" value="CAD5223610.1"/>
    <property type="molecule type" value="Genomic_DNA"/>
</dbReference>